<proteinExistence type="predicted"/>
<gene>
    <name evidence="1" type="ORF">FAGAP_3940</name>
</gene>
<protein>
    <submittedName>
        <fullName evidence="1">Uncharacterized protein</fullName>
    </submittedName>
</protein>
<dbReference type="AlphaFoldDB" id="A0A9P5EEK5"/>
<evidence type="ECO:0000313" key="1">
    <source>
        <dbReference type="EMBL" id="KAF4499939.1"/>
    </source>
</evidence>
<organism evidence="1 2">
    <name type="scientific">Fusarium agapanthi</name>
    <dbReference type="NCBI Taxonomy" id="1803897"/>
    <lineage>
        <taxon>Eukaryota</taxon>
        <taxon>Fungi</taxon>
        <taxon>Dikarya</taxon>
        <taxon>Ascomycota</taxon>
        <taxon>Pezizomycotina</taxon>
        <taxon>Sordariomycetes</taxon>
        <taxon>Hypocreomycetidae</taxon>
        <taxon>Hypocreales</taxon>
        <taxon>Nectriaceae</taxon>
        <taxon>Fusarium</taxon>
        <taxon>Fusarium fujikuroi species complex</taxon>
    </lineage>
</organism>
<sequence>MTGKLKKQHILQKAHDTLIHAVLHIQDLVAANTKVQNTRVLVDTQHSTRGLEALYTAGVEEGSAVLARVGSGA</sequence>
<name>A0A9P5EEK5_9HYPO</name>
<accession>A0A9P5EEK5</accession>
<dbReference type="Proteomes" id="UP000737391">
    <property type="component" value="Unassembled WGS sequence"/>
</dbReference>
<keyword evidence="2" id="KW-1185">Reference proteome</keyword>
<comment type="caution">
    <text evidence="1">The sequence shown here is derived from an EMBL/GenBank/DDBJ whole genome shotgun (WGS) entry which is preliminary data.</text>
</comment>
<evidence type="ECO:0000313" key="2">
    <source>
        <dbReference type="Proteomes" id="UP000737391"/>
    </source>
</evidence>
<reference evidence="1" key="1">
    <citation type="submission" date="2020-01" db="EMBL/GenBank/DDBJ databases">
        <title>Identification and distribution of gene clusters putatively required for synthesis of sphingolipid metabolism inhibitors in phylogenetically diverse species of the filamentous fungus Fusarium.</title>
        <authorList>
            <person name="Kim H.-S."/>
            <person name="Busman M."/>
            <person name="Brown D.W."/>
            <person name="Divon H."/>
            <person name="Uhlig S."/>
            <person name="Proctor R.H."/>
        </authorList>
    </citation>
    <scope>NUCLEOTIDE SEQUENCE</scope>
    <source>
        <strain evidence="1">NRRL 31653</strain>
    </source>
</reference>
<dbReference type="EMBL" id="LUFC02000228">
    <property type="protein sequence ID" value="KAF4499939.1"/>
    <property type="molecule type" value="Genomic_DNA"/>
</dbReference>